<dbReference type="AlphaFoldDB" id="A0A3E0DIC6"/>
<proteinExistence type="predicted"/>
<organism evidence="1 2">
    <name type="scientific">Marinomonas pollencensis</name>
    <dbReference type="NCBI Taxonomy" id="491954"/>
    <lineage>
        <taxon>Bacteria</taxon>
        <taxon>Pseudomonadati</taxon>
        <taxon>Pseudomonadota</taxon>
        <taxon>Gammaproteobacteria</taxon>
        <taxon>Oceanospirillales</taxon>
        <taxon>Oceanospirillaceae</taxon>
        <taxon>Marinomonas</taxon>
    </lineage>
</organism>
<name>A0A3E0DIC6_9GAMM</name>
<evidence type="ECO:0000313" key="2">
    <source>
        <dbReference type="Proteomes" id="UP000256542"/>
    </source>
</evidence>
<sequence length="186" mass="20727">MTLLAVRIVWFKGVVFASFIGLLGCSSPTVSDYANNTPEFSLAQFFSGHLTAQGILKNRSGKVIRYFNADLHGEWVDGVGTLKEDFVFDDGEKQQRTWTMTPNENGQYIATANDVIGYGVTHQSGNALFMNYVLRVPYNDDSLDVSVDDRMYRVNENVVINESTLSKFGFEVGYLTLVITKVTAPE</sequence>
<keyword evidence="2" id="KW-1185">Reference proteome</keyword>
<dbReference type="RefSeq" id="WP_115898337.1">
    <property type="nucleotide sequence ID" value="NZ_QUNG01000009.1"/>
</dbReference>
<protein>
    <submittedName>
        <fullName evidence="1">Uncharacterized protein DUF3833</fullName>
    </submittedName>
</protein>
<evidence type="ECO:0000313" key="1">
    <source>
        <dbReference type="EMBL" id="REG82402.1"/>
    </source>
</evidence>
<dbReference type="Proteomes" id="UP000256542">
    <property type="component" value="Unassembled WGS sequence"/>
</dbReference>
<dbReference type="InterPro" id="IPR024409">
    <property type="entry name" value="DUF3833"/>
</dbReference>
<dbReference type="OrthoDB" id="5296954at2"/>
<gene>
    <name evidence="1" type="ORF">DFP81_10961</name>
</gene>
<comment type="caution">
    <text evidence="1">The sequence shown here is derived from an EMBL/GenBank/DDBJ whole genome shotgun (WGS) entry which is preliminary data.</text>
</comment>
<reference evidence="1 2" key="1">
    <citation type="submission" date="2018-08" db="EMBL/GenBank/DDBJ databases">
        <title>Genomic Encyclopedia of Type Strains, Phase III (KMG-III): the genomes of soil and plant-associated and newly described type strains.</title>
        <authorList>
            <person name="Whitman W."/>
        </authorList>
    </citation>
    <scope>NUCLEOTIDE SEQUENCE [LARGE SCALE GENOMIC DNA]</scope>
    <source>
        <strain evidence="1 2">CECT 7375</strain>
    </source>
</reference>
<dbReference type="EMBL" id="QUNG01000009">
    <property type="protein sequence ID" value="REG82402.1"/>
    <property type="molecule type" value="Genomic_DNA"/>
</dbReference>
<dbReference type="Pfam" id="PF12915">
    <property type="entry name" value="DUF3833"/>
    <property type="match status" value="1"/>
</dbReference>
<dbReference type="PROSITE" id="PS51257">
    <property type="entry name" value="PROKAR_LIPOPROTEIN"/>
    <property type="match status" value="1"/>
</dbReference>
<accession>A0A3E0DIC6</accession>